<accession>A0A7J5Y6Q6</accession>
<dbReference type="AlphaFoldDB" id="A0A7J5Y6Q6"/>
<evidence type="ECO:0000313" key="1">
    <source>
        <dbReference type="EMBL" id="KAF3845112.1"/>
    </source>
</evidence>
<keyword evidence="2" id="KW-1185">Reference proteome</keyword>
<dbReference type="EMBL" id="JAAKFY010000015">
    <property type="protein sequence ID" value="KAF3845112.1"/>
    <property type="molecule type" value="Genomic_DNA"/>
</dbReference>
<organism evidence="1 2">
    <name type="scientific">Dissostichus mawsoni</name>
    <name type="common">Antarctic cod</name>
    <dbReference type="NCBI Taxonomy" id="36200"/>
    <lineage>
        <taxon>Eukaryota</taxon>
        <taxon>Metazoa</taxon>
        <taxon>Chordata</taxon>
        <taxon>Craniata</taxon>
        <taxon>Vertebrata</taxon>
        <taxon>Euteleostomi</taxon>
        <taxon>Actinopterygii</taxon>
        <taxon>Neopterygii</taxon>
        <taxon>Teleostei</taxon>
        <taxon>Neoteleostei</taxon>
        <taxon>Acanthomorphata</taxon>
        <taxon>Eupercaria</taxon>
        <taxon>Perciformes</taxon>
        <taxon>Notothenioidei</taxon>
        <taxon>Nototheniidae</taxon>
        <taxon>Dissostichus</taxon>
    </lineage>
</organism>
<reference evidence="1 2" key="1">
    <citation type="submission" date="2020-03" db="EMBL/GenBank/DDBJ databases">
        <title>Dissostichus mawsoni Genome sequencing and assembly.</title>
        <authorList>
            <person name="Park H."/>
        </authorList>
    </citation>
    <scope>NUCLEOTIDE SEQUENCE [LARGE SCALE GENOMIC DNA]</scope>
    <source>
        <strain evidence="1">DM0001</strain>
        <tissue evidence="1">Muscle</tissue>
    </source>
</reference>
<sequence length="88" mass="10299">MFLKSLLTKICLITQSKNSGVVSVAHMKQCIESEKLFHFLRDLAERPSSAAQKDARGLSMWPLYRWRLELLLSDVIILNFKHHRLFGW</sequence>
<proteinExistence type="predicted"/>
<gene>
    <name evidence="1" type="ORF">F7725_008275</name>
</gene>
<comment type="caution">
    <text evidence="1">The sequence shown here is derived from an EMBL/GenBank/DDBJ whole genome shotgun (WGS) entry which is preliminary data.</text>
</comment>
<protein>
    <submittedName>
        <fullName evidence="1">Uncharacterized protein</fullName>
    </submittedName>
</protein>
<dbReference type="InterPro" id="IPR009072">
    <property type="entry name" value="Histone-fold"/>
</dbReference>
<dbReference type="Proteomes" id="UP000518266">
    <property type="component" value="Unassembled WGS sequence"/>
</dbReference>
<dbReference type="SUPFAM" id="SSF47113">
    <property type="entry name" value="Histone-fold"/>
    <property type="match status" value="1"/>
</dbReference>
<dbReference type="OrthoDB" id="653904at2759"/>
<dbReference type="GO" id="GO:0046982">
    <property type="term" value="F:protein heterodimerization activity"/>
    <property type="evidence" value="ECO:0007669"/>
    <property type="project" value="InterPro"/>
</dbReference>
<evidence type="ECO:0000313" key="2">
    <source>
        <dbReference type="Proteomes" id="UP000518266"/>
    </source>
</evidence>
<name>A0A7J5Y6Q6_DISMA</name>